<accession>A0ABW4L0A2</accession>
<keyword evidence="3" id="KW-1185">Reference proteome</keyword>
<dbReference type="Proteomes" id="UP001597277">
    <property type="component" value="Unassembled WGS sequence"/>
</dbReference>
<keyword evidence="1" id="KW-0812">Transmembrane</keyword>
<reference evidence="3" key="1">
    <citation type="journal article" date="2019" name="Int. J. Syst. Evol. Microbiol.">
        <title>The Global Catalogue of Microorganisms (GCM) 10K type strain sequencing project: providing services to taxonomists for standard genome sequencing and annotation.</title>
        <authorList>
            <consortium name="The Broad Institute Genomics Platform"/>
            <consortium name="The Broad Institute Genome Sequencing Center for Infectious Disease"/>
            <person name="Wu L."/>
            <person name="Ma J."/>
        </authorList>
    </citation>
    <scope>NUCLEOTIDE SEQUENCE [LARGE SCALE GENOMIC DNA]</scope>
    <source>
        <strain evidence="3">JCM 17130</strain>
    </source>
</reference>
<dbReference type="InterPro" id="IPR036259">
    <property type="entry name" value="MFS_trans_sf"/>
</dbReference>
<organism evidence="2 3">
    <name type="scientific">Georgenia deserti</name>
    <dbReference type="NCBI Taxonomy" id="2093781"/>
    <lineage>
        <taxon>Bacteria</taxon>
        <taxon>Bacillati</taxon>
        <taxon>Actinomycetota</taxon>
        <taxon>Actinomycetes</taxon>
        <taxon>Micrococcales</taxon>
        <taxon>Bogoriellaceae</taxon>
        <taxon>Georgenia</taxon>
    </lineage>
</organism>
<evidence type="ECO:0000313" key="2">
    <source>
        <dbReference type="EMBL" id="MFD1716233.1"/>
    </source>
</evidence>
<evidence type="ECO:0008006" key="4">
    <source>
        <dbReference type="Google" id="ProtNLM"/>
    </source>
</evidence>
<feature type="transmembrane region" description="Helical" evidence="1">
    <location>
        <begin position="44"/>
        <end position="65"/>
    </location>
</feature>
<evidence type="ECO:0000313" key="3">
    <source>
        <dbReference type="Proteomes" id="UP001597277"/>
    </source>
</evidence>
<protein>
    <recommendedName>
        <fullName evidence="4">MFS transporter</fullName>
    </recommendedName>
</protein>
<dbReference type="RefSeq" id="WP_388001684.1">
    <property type="nucleotide sequence ID" value="NZ_JBHUEE010000001.1"/>
</dbReference>
<feature type="transmembrane region" description="Helical" evidence="1">
    <location>
        <begin position="12"/>
        <end position="32"/>
    </location>
</feature>
<keyword evidence="1" id="KW-1133">Transmembrane helix</keyword>
<dbReference type="EMBL" id="JBHUEE010000001">
    <property type="protein sequence ID" value="MFD1716233.1"/>
    <property type="molecule type" value="Genomic_DNA"/>
</dbReference>
<name>A0ABW4L0A2_9MICO</name>
<comment type="caution">
    <text evidence="2">The sequence shown here is derived from an EMBL/GenBank/DDBJ whole genome shotgun (WGS) entry which is preliminary data.</text>
</comment>
<keyword evidence="1" id="KW-0472">Membrane</keyword>
<dbReference type="SUPFAM" id="SSF103473">
    <property type="entry name" value="MFS general substrate transporter"/>
    <property type="match status" value="1"/>
</dbReference>
<evidence type="ECO:0000256" key="1">
    <source>
        <dbReference type="SAM" id="Phobius"/>
    </source>
</evidence>
<proteinExistence type="predicted"/>
<gene>
    <name evidence="2" type="ORF">ACFSE6_00160</name>
</gene>
<sequence>MMVVAPGRTEMALAANSAVFNVGIALGAAGGGLVRDVATVRTTFLAGSLATLVASAAAVFVMSSARYRPNA</sequence>